<dbReference type="EMBL" id="CP050253">
    <property type="protein sequence ID" value="QIQ21352.1"/>
    <property type="molecule type" value="Genomic_DNA"/>
</dbReference>
<dbReference type="InParanoid" id="A0A6G9IBZ1"/>
<reference evidence="1 2" key="1">
    <citation type="submission" date="2020-03" db="EMBL/GenBank/DDBJ databases">
        <title>Complete genome sequence of Orbus sp. IPMB12 (BCRC 80908).</title>
        <authorList>
            <person name="Lo W.-S."/>
            <person name="Chang T.-H."/>
            <person name="Kuo C.-H."/>
        </authorList>
    </citation>
    <scope>NUCLEOTIDE SEQUENCE [LARGE SCALE GENOMIC DNA]</scope>
    <source>
        <strain evidence="1 2">IPMB12</strain>
    </source>
</reference>
<dbReference type="Proteomes" id="UP000501168">
    <property type="component" value="Chromosome"/>
</dbReference>
<evidence type="ECO:0000313" key="1">
    <source>
        <dbReference type="EMBL" id="QIQ21352.1"/>
    </source>
</evidence>
<protein>
    <recommendedName>
        <fullName evidence="3">GRAM domain-containing protein</fullName>
    </recommendedName>
</protein>
<proteinExistence type="predicted"/>
<name>A0A6G9IBZ1_9GAMM</name>
<dbReference type="AlphaFoldDB" id="A0A6G9IBZ1"/>
<gene>
    <name evidence="1" type="ORF">IPMB12_06400</name>
</gene>
<evidence type="ECO:0008006" key="3">
    <source>
        <dbReference type="Google" id="ProtNLM"/>
    </source>
</evidence>
<sequence length="107" mass="12389">MKRKNYKCVSRINLSTDGRVLFEQKVGFADYLKFGLPALFFKKKNPQICRVEDVVVIETSSTMLTGNLIVIYTQDCKYVLVARDKTTWQDIVIFLQNSTLQSKLDMQ</sequence>
<dbReference type="RefSeq" id="WP_166916078.1">
    <property type="nucleotide sequence ID" value="NZ_CP050253.1"/>
</dbReference>
<dbReference type="KEGG" id="orb:IPMB12_06400"/>
<evidence type="ECO:0000313" key="2">
    <source>
        <dbReference type="Proteomes" id="UP000501168"/>
    </source>
</evidence>
<keyword evidence="2" id="KW-1185">Reference proteome</keyword>
<accession>A0A6G9IBZ1</accession>
<organism evidence="1 2">
    <name type="scientific">Zophobihabitans entericus</name>
    <dbReference type="NCBI Taxonomy" id="1635327"/>
    <lineage>
        <taxon>Bacteria</taxon>
        <taxon>Pseudomonadati</taxon>
        <taxon>Pseudomonadota</taxon>
        <taxon>Gammaproteobacteria</taxon>
        <taxon>Orbales</taxon>
        <taxon>Orbaceae</taxon>
        <taxon>Zophobihabitans</taxon>
    </lineage>
</organism>